<evidence type="ECO:0000313" key="8">
    <source>
        <dbReference type="EMBL" id="CAK7270420.1"/>
    </source>
</evidence>
<evidence type="ECO:0000256" key="6">
    <source>
        <dbReference type="ARBA" id="ARBA00022679"/>
    </source>
</evidence>
<keyword evidence="9" id="KW-1185">Reference proteome</keyword>
<dbReference type="PANTHER" id="PTHR11579:SF0">
    <property type="entry name" value="PROTEIN-L-ISOASPARTATE(D-ASPARTATE) O-METHYLTRANSFERASE"/>
    <property type="match status" value="1"/>
</dbReference>
<dbReference type="Proteomes" id="UP001642502">
    <property type="component" value="Unassembled WGS sequence"/>
</dbReference>
<dbReference type="InterPro" id="IPR000682">
    <property type="entry name" value="PCMT"/>
</dbReference>
<keyword evidence="5" id="KW-0489">Methyltransferase</keyword>
<evidence type="ECO:0000256" key="7">
    <source>
        <dbReference type="ARBA" id="ARBA00022691"/>
    </source>
</evidence>
<keyword evidence="4" id="KW-0963">Cytoplasm</keyword>
<protein>
    <recommendedName>
        <fullName evidence="3">protein-L-isoaspartate(D-aspartate) O-methyltransferase</fullName>
        <ecNumber evidence="3">2.1.1.77</ecNumber>
    </recommendedName>
</protein>
<evidence type="ECO:0000313" key="9">
    <source>
        <dbReference type="Proteomes" id="UP001642502"/>
    </source>
</evidence>
<dbReference type="CDD" id="cd02440">
    <property type="entry name" value="AdoMet_MTases"/>
    <property type="match status" value="1"/>
</dbReference>
<name>A0ABP0DQ59_9PEZI</name>
<keyword evidence="6" id="KW-0808">Transferase</keyword>
<dbReference type="EC" id="2.1.1.77" evidence="3"/>
<comment type="similarity">
    <text evidence="2">Belongs to the methyltransferase superfamily. L-isoaspartyl/D-aspartyl protein methyltransferase family.</text>
</comment>
<evidence type="ECO:0000256" key="5">
    <source>
        <dbReference type="ARBA" id="ARBA00022603"/>
    </source>
</evidence>
<organism evidence="8 9">
    <name type="scientific">Sporothrix epigloea</name>
    <dbReference type="NCBI Taxonomy" id="1892477"/>
    <lineage>
        <taxon>Eukaryota</taxon>
        <taxon>Fungi</taxon>
        <taxon>Dikarya</taxon>
        <taxon>Ascomycota</taxon>
        <taxon>Pezizomycotina</taxon>
        <taxon>Sordariomycetes</taxon>
        <taxon>Sordariomycetidae</taxon>
        <taxon>Ophiostomatales</taxon>
        <taxon>Ophiostomataceae</taxon>
        <taxon>Sporothrix</taxon>
    </lineage>
</organism>
<accession>A0ABP0DQ59</accession>
<dbReference type="EMBL" id="CAWUON010000058">
    <property type="protein sequence ID" value="CAK7270420.1"/>
    <property type="molecule type" value="Genomic_DNA"/>
</dbReference>
<dbReference type="Pfam" id="PF01135">
    <property type="entry name" value="PCMT"/>
    <property type="match status" value="1"/>
</dbReference>
<evidence type="ECO:0000256" key="4">
    <source>
        <dbReference type="ARBA" id="ARBA00022490"/>
    </source>
</evidence>
<dbReference type="InterPro" id="IPR029063">
    <property type="entry name" value="SAM-dependent_MTases_sf"/>
</dbReference>
<evidence type="ECO:0000256" key="3">
    <source>
        <dbReference type="ARBA" id="ARBA00011890"/>
    </source>
</evidence>
<evidence type="ECO:0000256" key="2">
    <source>
        <dbReference type="ARBA" id="ARBA00005369"/>
    </source>
</evidence>
<sequence length="242" mass="25513">MAWRSSGATLAELVENLASHGMIPNQRVKQAFLAVDRAHYAPRQPYQDAPQSIGHGVTISAPHMHAMAVKHLGEFVLGGDAPGQGRRILDVGSGSGYLTHILAELAGADGAVVGIEHIPALCEQAKQNMSKSERGRHLLATKRVSFVVGDGRLGAPLPGSAADPTDGHNTFDAIHVGASAASLPQALVDQLRAPGRMFIPINDEGDDDGNQSVWTIDKAANGAVTKTRLFGVRYVPLTDAPR</sequence>
<proteinExistence type="inferred from homology"/>
<dbReference type="SUPFAM" id="SSF53335">
    <property type="entry name" value="S-adenosyl-L-methionine-dependent methyltransferases"/>
    <property type="match status" value="1"/>
</dbReference>
<evidence type="ECO:0000256" key="1">
    <source>
        <dbReference type="ARBA" id="ARBA00004496"/>
    </source>
</evidence>
<comment type="subcellular location">
    <subcellularLocation>
        <location evidence="1">Cytoplasm</location>
    </subcellularLocation>
</comment>
<keyword evidence="7" id="KW-0949">S-adenosyl-L-methionine</keyword>
<comment type="caution">
    <text evidence="8">The sequence shown here is derived from an EMBL/GenBank/DDBJ whole genome shotgun (WGS) entry which is preliminary data.</text>
</comment>
<gene>
    <name evidence="8" type="ORF">SEPCBS119000_004082</name>
</gene>
<dbReference type="Gene3D" id="3.40.50.150">
    <property type="entry name" value="Vaccinia Virus protein VP39"/>
    <property type="match status" value="1"/>
</dbReference>
<reference evidence="8 9" key="1">
    <citation type="submission" date="2024-01" db="EMBL/GenBank/DDBJ databases">
        <authorList>
            <person name="Allen C."/>
            <person name="Tagirdzhanova G."/>
        </authorList>
    </citation>
    <scope>NUCLEOTIDE SEQUENCE [LARGE SCALE GENOMIC DNA]</scope>
    <source>
        <strain evidence="8 9">CBS 119000</strain>
    </source>
</reference>
<dbReference type="PANTHER" id="PTHR11579">
    <property type="entry name" value="PROTEIN-L-ISOASPARTATE O-METHYLTRANSFERASE"/>
    <property type="match status" value="1"/>
</dbReference>